<dbReference type="VEuPathDB" id="FungiDB:EYZ11_006667"/>
<dbReference type="EMBL" id="SOSA01000240">
    <property type="protein sequence ID" value="THC93854.1"/>
    <property type="molecule type" value="Genomic_DNA"/>
</dbReference>
<sequence length="196" mass="22010">MMHNRNSSRPRISVEPPSPQTDAQYANSPASAASNRGSPATSKPSQIEPSFFTVLRHLQTPLCPLVSSTTGLEHPEFPPTLLAFHLLTSSQLDDLARHYHQVWPPVPATLCYPVTIRPWVGTDLESETNLQTKRRRFGRFIGLRGCESPVEEPRSDPASEETDAEMLARMDREWQECLFRARLDSDASLRLKMSGI</sequence>
<proteinExistence type="predicted"/>
<dbReference type="RefSeq" id="XP_033421625.1">
    <property type="nucleotide sequence ID" value="XM_033575770.1"/>
</dbReference>
<evidence type="ECO:0000313" key="3">
    <source>
        <dbReference type="EMBL" id="THC93854.1"/>
    </source>
</evidence>
<dbReference type="OrthoDB" id="4156665at2759"/>
<evidence type="ECO:0000313" key="2">
    <source>
        <dbReference type="EMBL" id="KAA8642263.1"/>
    </source>
</evidence>
<gene>
    <name evidence="2" type="ORF">ATNIH1004_011204</name>
    <name evidence="3" type="ORF">EYZ11_006667</name>
</gene>
<organism evidence="3 4">
    <name type="scientific">Aspergillus tanneri</name>
    <dbReference type="NCBI Taxonomy" id="1220188"/>
    <lineage>
        <taxon>Eukaryota</taxon>
        <taxon>Fungi</taxon>
        <taxon>Dikarya</taxon>
        <taxon>Ascomycota</taxon>
        <taxon>Pezizomycotina</taxon>
        <taxon>Eurotiomycetes</taxon>
        <taxon>Eurotiomycetidae</taxon>
        <taxon>Eurotiales</taxon>
        <taxon>Aspergillaceae</taxon>
        <taxon>Aspergillus</taxon>
        <taxon>Aspergillus subgen. Circumdati</taxon>
    </lineage>
</organism>
<protein>
    <submittedName>
        <fullName evidence="3">Uncharacterized protein</fullName>
    </submittedName>
</protein>
<keyword evidence="4" id="KW-1185">Reference proteome</keyword>
<evidence type="ECO:0000313" key="4">
    <source>
        <dbReference type="Proteomes" id="UP000308092"/>
    </source>
</evidence>
<comment type="caution">
    <text evidence="3">The sequence shown here is derived from an EMBL/GenBank/DDBJ whole genome shotgun (WGS) entry which is preliminary data.</text>
</comment>
<reference evidence="2 5" key="2">
    <citation type="submission" date="2019-08" db="EMBL/GenBank/DDBJ databases">
        <title>The genome sequence of a newly discovered highly antifungal drug resistant Aspergillus species, Aspergillus tanneri NIH 1004.</title>
        <authorList>
            <person name="Mounaud S."/>
            <person name="Singh I."/>
            <person name="Joardar V."/>
            <person name="Pakala S."/>
            <person name="Pakala S."/>
            <person name="Venepally P."/>
            <person name="Chung J.K."/>
            <person name="Losada L."/>
            <person name="Nierman W.C."/>
        </authorList>
    </citation>
    <scope>NUCLEOTIDE SEQUENCE [LARGE SCALE GENOMIC DNA]</scope>
    <source>
        <strain evidence="2 5">NIH1004</strain>
    </source>
</reference>
<feature type="compositionally biased region" description="Polar residues" evidence="1">
    <location>
        <begin position="20"/>
        <end position="46"/>
    </location>
</feature>
<feature type="region of interest" description="Disordered" evidence="1">
    <location>
        <begin position="1"/>
        <end position="46"/>
    </location>
</feature>
<evidence type="ECO:0000313" key="5">
    <source>
        <dbReference type="Proteomes" id="UP000324241"/>
    </source>
</evidence>
<feature type="compositionally biased region" description="Polar residues" evidence="1">
    <location>
        <begin position="1"/>
        <end position="10"/>
    </location>
</feature>
<dbReference type="EMBL" id="QUQM01000008">
    <property type="protein sequence ID" value="KAA8642263.1"/>
    <property type="molecule type" value="Genomic_DNA"/>
</dbReference>
<dbReference type="GeneID" id="54333905"/>
<name>A0A4V3UP66_9EURO</name>
<dbReference type="AlphaFoldDB" id="A0A4V3UP66"/>
<dbReference type="Proteomes" id="UP000324241">
    <property type="component" value="Unassembled WGS sequence"/>
</dbReference>
<accession>A0A4V3UP66</accession>
<dbReference type="Proteomes" id="UP000308092">
    <property type="component" value="Unassembled WGS sequence"/>
</dbReference>
<reference evidence="3 4" key="1">
    <citation type="submission" date="2019-03" db="EMBL/GenBank/DDBJ databases">
        <title>The genome sequence of a newly discovered highly antifungal drug resistant Aspergillus species, Aspergillus tanneri NIH 1004.</title>
        <authorList>
            <person name="Mounaud S."/>
            <person name="Singh I."/>
            <person name="Joardar V."/>
            <person name="Pakala S."/>
            <person name="Pakala S."/>
            <person name="Venepally P."/>
            <person name="Hoover J."/>
            <person name="Nierman W."/>
            <person name="Chung J."/>
            <person name="Losada L."/>
        </authorList>
    </citation>
    <scope>NUCLEOTIDE SEQUENCE [LARGE SCALE GENOMIC DNA]</scope>
    <source>
        <strain evidence="3 4">NIH1004</strain>
    </source>
</reference>
<evidence type="ECO:0000256" key="1">
    <source>
        <dbReference type="SAM" id="MobiDB-lite"/>
    </source>
</evidence>